<evidence type="ECO:0000256" key="2">
    <source>
        <dbReference type="ARBA" id="ARBA00022598"/>
    </source>
</evidence>
<dbReference type="AlphaFoldDB" id="A0AAN8V4H7"/>
<evidence type="ECO:0000259" key="4">
    <source>
        <dbReference type="Pfam" id="PF13193"/>
    </source>
</evidence>
<evidence type="ECO:0000313" key="5">
    <source>
        <dbReference type="EMBL" id="KAK6922522.1"/>
    </source>
</evidence>
<comment type="caution">
    <text evidence="5">The sequence shown here is derived from an EMBL/GenBank/DDBJ whole genome shotgun (WGS) entry which is preliminary data.</text>
</comment>
<dbReference type="Pfam" id="PF13193">
    <property type="entry name" value="AMP-binding_C"/>
    <property type="match status" value="1"/>
</dbReference>
<protein>
    <submittedName>
        <fullName evidence="5">AMP-dependent synthetase/ligase</fullName>
    </submittedName>
</protein>
<gene>
    <name evidence="5" type="ORF">RJ641_010826</name>
</gene>
<dbReference type="InterPro" id="IPR025110">
    <property type="entry name" value="AMP-bd_C"/>
</dbReference>
<dbReference type="PANTHER" id="PTHR43859">
    <property type="entry name" value="ACYL-ACTIVATING ENZYME"/>
    <property type="match status" value="1"/>
</dbReference>
<accession>A0AAN8V4H7</accession>
<evidence type="ECO:0000256" key="1">
    <source>
        <dbReference type="ARBA" id="ARBA00006432"/>
    </source>
</evidence>
<dbReference type="InterPro" id="IPR042099">
    <property type="entry name" value="ANL_N_sf"/>
</dbReference>
<feature type="domain" description="AMP-dependent synthetase/ligase" evidence="3">
    <location>
        <begin position="258"/>
        <end position="474"/>
    </location>
</feature>
<feature type="non-terminal residue" evidence="5">
    <location>
        <position position="1"/>
    </location>
</feature>
<comment type="similarity">
    <text evidence="1">Belongs to the ATP-dependent AMP-binding enzyme family.</text>
</comment>
<name>A0AAN8V4H7_9MAGN</name>
<evidence type="ECO:0000313" key="6">
    <source>
        <dbReference type="Proteomes" id="UP001370490"/>
    </source>
</evidence>
<reference evidence="5 6" key="1">
    <citation type="submission" date="2023-12" db="EMBL/GenBank/DDBJ databases">
        <title>A high-quality genome assembly for Dillenia turbinata (Dilleniales).</title>
        <authorList>
            <person name="Chanderbali A."/>
        </authorList>
    </citation>
    <scope>NUCLEOTIDE SEQUENCE [LARGE SCALE GENOMIC DNA]</scope>
    <source>
        <strain evidence="5">LSX21</strain>
        <tissue evidence="5">Leaf</tissue>
    </source>
</reference>
<keyword evidence="6" id="KW-1185">Reference proteome</keyword>
<dbReference type="Pfam" id="PF00501">
    <property type="entry name" value="AMP-binding"/>
    <property type="match status" value="2"/>
</dbReference>
<evidence type="ECO:0000259" key="3">
    <source>
        <dbReference type="Pfam" id="PF00501"/>
    </source>
</evidence>
<dbReference type="Gene3D" id="3.40.50.12780">
    <property type="entry name" value="N-terminal domain of ligase-like"/>
    <property type="match status" value="2"/>
</dbReference>
<sequence length="618" mass="67436">LSSENSMEGLIQCAANFVPLSPISFIERAAHFYGDRTSIVYGEDRYSWKETHERCVKLASALSCLEISRGDIVAALAPNVPALYELHFAVPMAGAVISALNTRLDADTLSLILKQLEAKLMFVYCKYIDTAKKACKILSQTETIPPKLVLVPDYSNRAATPSSFTTDGLLDYNGLMAMGQPDFEILRPNNECDSISVNYTSGSTGVPKGEVYSHRAAYLNSVLDYSNRAATPSSFTTDGLLDYNGLMAMGQLDFEILRPNNECDPISVNYTSGSTGVPKGAVYSHRAAYLNSVAQILRYDIRQTSVFLWTVDMFRCNGWCLAWTMAALGGINICIESPSARIIFDAIRLHNVTHICGPPAILNMLAKASANDQSHVRHRVNLIVAGALPPNGVVNKIQELGFNIIVGYGMTEVLGPLTVQSWNSPNEGHRDEFDTLLVEGVDVKDQNTMGSVPHDGKTLGEVMFRGNTIMSGYLKNLKASQEAFKGGWFRTGDIGVWHSDGRVQMKDRVTDLVTTGLEAVSTLEVERVLLSYPKVLEAAVVARPDDALGETPCAFVKLKDGCSATSKEIVEFCGQRLVDFMVPKTIVFGNLPVNATGKVQKFVLREKAKALNSLATVD</sequence>
<dbReference type="PROSITE" id="PS00455">
    <property type="entry name" value="AMP_BINDING"/>
    <property type="match status" value="1"/>
</dbReference>
<keyword evidence="2" id="KW-0436">Ligase</keyword>
<dbReference type="PANTHER" id="PTHR43859:SF11">
    <property type="entry name" value="4-COUMARATE--COA LIGASE"/>
    <property type="match status" value="1"/>
</dbReference>
<dbReference type="EMBL" id="JBAMMX010000018">
    <property type="protein sequence ID" value="KAK6922522.1"/>
    <property type="molecule type" value="Genomic_DNA"/>
</dbReference>
<dbReference type="Gene3D" id="3.30.300.30">
    <property type="match status" value="1"/>
</dbReference>
<dbReference type="GO" id="GO:0016874">
    <property type="term" value="F:ligase activity"/>
    <property type="evidence" value="ECO:0007669"/>
    <property type="project" value="UniProtKB-KW"/>
</dbReference>
<dbReference type="SUPFAM" id="SSF56801">
    <property type="entry name" value="Acetyl-CoA synthetase-like"/>
    <property type="match status" value="2"/>
</dbReference>
<dbReference type="InterPro" id="IPR045851">
    <property type="entry name" value="AMP-bd_C_sf"/>
</dbReference>
<organism evidence="5 6">
    <name type="scientific">Dillenia turbinata</name>
    <dbReference type="NCBI Taxonomy" id="194707"/>
    <lineage>
        <taxon>Eukaryota</taxon>
        <taxon>Viridiplantae</taxon>
        <taxon>Streptophyta</taxon>
        <taxon>Embryophyta</taxon>
        <taxon>Tracheophyta</taxon>
        <taxon>Spermatophyta</taxon>
        <taxon>Magnoliopsida</taxon>
        <taxon>eudicotyledons</taxon>
        <taxon>Gunneridae</taxon>
        <taxon>Pentapetalae</taxon>
        <taxon>Dilleniales</taxon>
        <taxon>Dilleniaceae</taxon>
        <taxon>Dillenia</taxon>
    </lineage>
</organism>
<dbReference type="Proteomes" id="UP001370490">
    <property type="component" value="Unassembled WGS sequence"/>
</dbReference>
<proteinExistence type="inferred from homology"/>
<dbReference type="InterPro" id="IPR020845">
    <property type="entry name" value="AMP-binding_CS"/>
</dbReference>
<feature type="domain" description="AMP-binding enzyme C-terminal" evidence="4">
    <location>
        <begin position="524"/>
        <end position="598"/>
    </location>
</feature>
<dbReference type="InterPro" id="IPR000873">
    <property type="entry name" value="AMP-dep_synth/lig_dom"/>
</dbReference>
<feature type="domain" description="AMP-dependent synthetase/ligase" evidence="3">
    <location>
        <begin position="27"/>
        <end position="226"/>
    </location>
</feature>